<evidence type="ECO:0000313" key="2">
    <source>
        <dbReference type="Proteomes" id="UP001060215"/>
    </source>
</evidence>
<protein>
    <submittedName>
        <fullName evidence="1">BON1-associated protein 2</fullName>
    </submittedName>
</protein>
<sequence length="178" mass="19812">MATTTPRSLEVTVISGEGLRIGRRWPLKKNYVFVVIRTDSQTIRMTTDTESGTHPTWNEKLVVDMPVHGMHFVTVEVHCKTYYSGDKIIGIARIPMTDITGGYVPENCLQFLSYRLWNRRGEKNGIINLSVRVKVPETAISGGSCAAVASYSRRWAGGPVAEKDFGGIVTGVPVRYRH</sequence>
<comment type="caution">
    <text evidence="1">The sequence shown here is derived from an EMBL/GenBank/DDBJ whole genome shotgun (WGS) entry which is preliminary data.</text>
</comment>
<dbReference type="Proteomes" id="UP001060215">
    <property type="component" value="Chromosome 3"/>
</dbReference>
<gene>
    <name evidence="1" type="ORF">LOK49_LG02G00455</name>
</gene>
<evidence type="ECO:0000313" key="1">
    <source>
        <dbReference type="EMBL" id="KAI8026180.1"/>
    </source>
</evidence>
<name>A0ACC0IL41_9ERIC</name>
<accession>A0ACC0IL41</accession>
<organism evidence="1 2">
    <name type="scientific">Camellia lanceoleosa</name>
    <dbReference type="NCBI Taxonomy" id="1840588"/>
    <lineage>
        <taxon>Eukaryota</taxon>
        <taxon>Viridiplantae</taxon>
        <taxon>Streptophyta</taxon>
        <taxon>Embryophyta</taxon>
        <taxon>Tracheophyta</taxon>
        <taxon>Spermatophyta</taxon>
        <taxon>Magnoliopsida</taxon>
        <taxon>eudicotyledons</taxon>
        <taxon>Gunneridae</taxon>
        <taxon>Pentapetalae</taxon>
        <taxon>asterids</taxon>
        <taxon>Ericales</taxon>
        <taxon>Theaceae</taxon>
        <taxon>Camellia</taxon>
    </lineage>
</organism>
<reference evidence="1 2" key="1">
    <citation type="journal article" date="2022" name="Plant J.">
        <title>Chromosome-level genome of Camellia lanceoleosa provides a valuable resource for understanding genome evolution and self-incompatibility.</title>
        <authorList>
            <person name="Gong W."/>
            <person name="Xiao S."/>
            <person name="Wang L."/>
            <person name="Liao Z."/>
            <person name="Chang Y."/>
            <person name="Mo W."/>
            <person name="Hu G."/>
            <person name="Li W."/>
            <person name="Zhao G."/>
            <person name="Zhu H."/>
            <person name="Hu X."/>
            <person name="Ji K."/>
            <person name="Xiang X."/>
            <person name="Song Q."/>
            <person name="Yuan D."/>
            <person name="Jin S."/>
            <person name="Zhang L."/>
        </authorList>
    </citation>
    <scope>NUCLEOTIDE SEQUENCE [LARGE SCALE GENOMIC DNA]</scope>
    <source>
        <strain evidence="1">SQ_2022a</strain>
    </source>
</reference>
<proteinExistence type="predicted"/>
<keyword evidence="2" id="KW-1185">Reference proteome</keyword>
<dbReference type="EMBL" id="CM045760">
    <property type="protein sequence ID" value="KAI8026180.1"/>
    <property type="molecule type" value="Genomic_DNA"/>
</dbReference>